<keyword evidence="1" id="KW-0245">EGF-like domain</keyword>
<evidence type="ECO:0000256" key="1">
    <source>
        <dbReference type="ARBA" id="ARBA00022536"/>
    </source>
</evidence>
<dbReference type="Pfam" id="PF00147">
    <property type="entry name" value="Fibrinogen_C"/>
    <property type="match status" value="1"/>
</dbReference>
<keyword evidence="5" id="KW-1185">Reference proteome</keyword>
<feature type="domain" description="Fibrinogen C-terminal" evidence="3">
    <location>
        <begin position="10"/>
        <end position="143"/>
    </location>
</feature>
<sequence>MLLDLQYFLFQTPDYPRDCHEVLNQCSSTKAKSGVHLIKPDQYPEPFPAYCDHNTSSGGWTVIQRRVDGSIGFNRTWDEHKSGIGFLDNEFLIGNEKLAHLINQKRYQLRIELEMYAGQSYYLTYDNFRIADEWGNYSITSLGLSKEQQTTCDNPNDFVIPVDPEKCLCPENYMVLGDICIPQEQCGCYVQWEGVLAESESYINSDCSLRITCNSNVLTSESYSCSADATCERRNDVRRCYCNEWFEGDGLTCTRSGPIDCSDLYKAGRRNNGKYTIYPAGSSGFEVYCEMSVGLDRDFLSLSTQLAIKQINELNKPKNLPTSNRRDKQRRINIPQPLFIFQNHFSCLKTNNVSHQNGAWCTESQGGKKKQGEIETNQDRTLTQTTLSPLRHQAHHRIDFRDSANSVSDEEEGTQSDLTERLNKAIEKAIKGVSAELRNLEKDFQRELRVHAEEIASLKGKPGYQKTMQRNQRQNFKRGESIRDTFYAS</sequence>
<name>A0A2G8KZW9_STIJA</name>
<gene>
    <name evidence="4" type="ORF">BSL78_09533</name>
</gene>
<dbReference type="SMART" id="SM00186">
    <property type="entry name" value="FBG"/>
    <property type="match status" value="1"/>
</dbReference>
<dbReference type="EMBL" id="MRZV01000281">
    <property type="protein sequence ID" value="PIK53566.1"/>
    <property type="molecule type" value="Genomic_DNA"/>
</dbReference>
<accession>A0A2G8KZW9</accession>
<dbReference type="InterPro" id="IPR050373">
    <property type="entry name" value="Fibrinogen_C-term_domain"/>
</dbReference>
<dbReference type="InterPro" id="IPR014716">
    <property type="entry name" value="Fibrinogen_a/b/g_C_1"/>
</dbReference>
<dbReference type="Pfam" id="PF12947">
    <property type="entry name" value="EGF_3"/>
    <property type="match status" value="1"/>
</dbReference>
<keyword evidence="2" id="KW-1015">Disulfide bond</keyword>
<dbReference type="AlphaFoldDB" id="A0A2G8KZW9"/>
<dbReference type="InterPro" id="IPR036084">
    <property type="entry name" value="Ser_inhib-like_sf"/>
</dbReference>
<dbReference type="Gene3D" id="2.10.25.10">
    <property type="entry name" value="Laminin"/>
    <property type="match status" value="1"/>
</dbReference>
<evidence type="ECO:0000313" key="5">
    <source>
        <dbReference type="Proteomes" id="UP000230750"/>
    </source>
</evidence>
<evidence type="ECO:0000259" key="3">
    <source>
        <dbReference type="PROSITE" id="PS51406"/>
    </source>
</evidence>
<dbReference type="SUPFAM" id="SSF56496">
    <property type="entry name" value="Fibrinogen C-terminal domain-like"/>
    <property type="match status" value="2"/>
</dbReference>
<evidence type="ECO:0000313" key="4">
    <source>
        <dbReference type="EMBL" id="PIK53566.1"/>
    </source>
</evidence>
<dbReference type="PANTHER" id="PTHR19143">
    <property type="entry name" value="FIBRINOGEN/TENASCIN/ANGIOPOEITIN"/>
    <property type="match status" value="1"/>
</dbReference>
<dbReference type="OrthoDB" id="10045365at2759"/>
<dbReference type="PROSITE" id="PS51406">
    <property type="entry name" value="FIBRINOGEN_C_2"/>
    <property type="match status" value="1"/>
</dbReference>
<organism evidence="4 5">
    <name type="scientific">Stichopus japonicus</name>
    <name type="common">Sea cucumber</name>
    <dbReference type="NCBI Taxonomy" id="307972"/>
    <lineage>
        <taxon>Eukaryota</taxon>
        <taxon>Metazoa</taxon>
        <taxon>Echinodermata</taxon>
        <taxon>Eleutherozoa</taxon>
        <taxon>Echinozoa</taxon>
        <taxon>Holothuroidea</taxon>
        <taxon>Aspidochirotacea</taxon>
        <taxon>Aspidochirotida</taxon>
        <taxon>Stichopodidae</taxon>
        <taxon>Apostichopus</taxon>
    </lineage>
</organism>
<protein>
    <submittedName>
        <fullName evidence="4">Putative fibrinogen-like protein A-like</fullName>
    </submittedName>
</protein>
<proteinExistence type="predicted"/>
<reference evidence="4" key="1">
    <citation type="journal article" date="2017" name="PLoS Biol.">
        <title>The sea cucumber genome provides insights into morphological evolution and visceral regeneration.</title>
        <authorList>
            <person name="Zhang X."/>
            <person name="Sun L."/>
            <person name="Yuan J."/>
            <person name="Sun Y."/>
            <person name="Gao Y."/>
            <person name="Zhang L."/>
            <person name="Li S."/>
            <person name="Dai H."/>
            <person name="Hamel J.F."/>
            <person name="Liu C."/>
            <person name="Yu Y."/>
            <person name="Liu S."/>
            <person name="Lin W."/>
            <person name="Guo K."/>
            <person name="Jin S."/>
            <person name="Xu P."/>
            <person name="Storey K.B."/>
            <person name="Huan P."/>
            <person name="Zhang T."/>
            <person name="Zhou Y."/>
            <person name="Zhang J."/>
            <person name="Lin C."/>
            <person name="Li X."/>
            <person name="Xing L."/>
            <person name="Huo D."/>
            <person name="Sun M."/>
            <person name="Wang L."/>
            <person name="Mercier A."/>
            <person name="Li F."/>
            <person name="Yang H."/>
            <person name="Xiang J."/>
        </authorList>
    </citation>
    <scope>NUCLEOTIDE SEQUENCE [LARGE SCALE GENOMIC DNA]</scope>
    <source>
        <strain evidence="4">Shaxun</strain>
        <tissue evidence="4">Muscle</tissue>
    </source>
</reference>
<evidence type="ECO:0000256" key="2">
    <source>
        <dbReference type="ARBA" id="ARBA00023157"/>
    </source>
</evidence>
<dbReference type="Gene3D" id="3.90.215.10">
    <property type="entry name" value="Gamma Fibrinogen, chain A, domain 1"/>
    <property type="match status" value="2"/>
</dbReference>
<dbReference type="InterPro" id="IPR024731">
    <property type="entry name" value="NELL2-like_EGF"/>
</dbReference>
<dbReference type="Proteomes" id="UP000230750">
    <property type="component" value="Unassembled WGS sequence"/>
</dbReference>
<comment type="caution">
    <text evidence="4">The sequence shown here is derived from an EMBL/GenBank/DDBJ whole genome shotgun (WGS) entry which is preliminary data.</text>
</comment>
<dbReference type="NCBIfam" id="NF040941">
    <property type="entry name" value="GGGWT_bact"/>
    <property type="match status" value="1"/>
</dbReference>
<dbReference type="InterPro" id="IPR036056">
    <property type="entry name" value="Fibrinogen-like_C"/>
</dbReference>
<dbReference type="InterPro" id="IPR002181">
    <property type="entry name" value="Fibrinogen_a/b/g_C_dom"/>
</dbReference>
<dbReference type="STRING" id="307972.A0A2G8KZW9"/>
<dbReference type="SUPFAM" id="SSF57567">
    <property type="entry name" value="Serine protease inhibitors"/>
    <property type="match status" value="1"/>
</dbReference>
<dbReference type="GO" id="GO:0005615">
    <property type="term" value="C:extracellular space"/>
    <property type="evidence" value="ECO:0007669"/>
    <property type="project" value="TreeGrafter"/>
</dbReference>